<proteinExistence type="predicted"/>
<gene>
    <name evidence="1" type="ORF">PBRASI_LOCUS7505</name>
</gene>
<evidence type="ECO:0000313" key="1">
    <source>
        <dbReference type="EMBL" id="CAG8598401.1"/>
    </source>
</evidence>
<dbReference type="AlphaFoldDB" id="A0A9N9CC69"/>
<protein>
    <submittedName>
        <fullName evidence="1">755_t:CDS:1</fullName>
    </submittedName>
</protein>
<feature type="non-terminal residue" evidence="1">
    <location>
        <position position="1"/>
    </location>
</feature>
<evidence type="ECO:0000313" key="2">
    <source>
        <dbReference type="Proteomes" id="UP000789739"/>
    </source>
</evidence>
<organism evidence="1 2">
    <name type="scientific">Paraglomus brasilianum</name>
    <dbReference type="NCBI Taxonomy" id="144538"/>
    <lineage>
        <taxon>Eukaryota</taxon>
        <taxon>Fungi</taxon>
        <taxon>Fungi incertae sedis</taxon>
        <taxon>Mucoromycota</taxon>
        <taxon>Glomeromycotina</taxon>
        <taxon>Glomeromycetes</taxon>
        <taxon>Paraglomerales</taxon>
        <taxon>Paraglomeraceae</taxon>
        <taxon>Paraglomus</taxon>
    </lineage>
</organism>
<name>A0A9N9CC69_9GLOM</name>
<sequence>MSKIPLSNFEALVERNDIIEEDLELSYGDDTAAFMSSAATSVSRNMCGISETGNVVQSKRDIETGFAQRPF</sequence>
<dbReference type="Proteomes" id="UP000789739">
    <property type="component" value="Unassembled WGS sequence"/>
</dbReference>
<keyword evidence="2" id="KW-1185">Reference proteome</keyword>
<comment type="caution">
    <text evidence="1">The sequence shown here is derived from an EMBL/GenBank/DDBJ whole genome shotgun (WGS) entry which is preliminary data.</text>
</comment>
<reference evidence="1" key="1">
    <citation type="submission" date="2021-06" db="EMBL/GenBank/DDBJ databases">
        <authorList>
            <person name="Kallberg Y."/>
            <person name="Tangrot J."/>
            <person name="Rosling A."/>
        </authorList>
    </citation>
    <scope>NUCLEOTIDE SEQUENCE</scope>
    <source>
        <strain evidence="1">BR232B</strain>
    </source>
</reference>
<dbReference type="EMBL" id="CAJVPI010001166">
    <property type="protein sequence ID" value="CAG8598401.1"/>
    <property type="molecule type" value="Genomic_DNA"/>
</dbReference>
<accession>A0A9N9CC69</accession>